<feature type="region of interest" description="Disordered" evidence="11">
    <location>
        <begin position="1085"/>
        <end position="1119"/>
    </location>
</feature>
<dbReference type="Pfam" id="PF02207">
    <property type="entry name" value="zf-UBR"/>
    <property type="match status" value="1"/>
</dbReference>
<dbReference type="CDD" id="cd19673">
    <property type="entry name" value="UBR-box_UBR3"/>
    <property type="match status" value="1"/>
</dbReference>
<keyword evidence="7 10" id="KW-0862">Zinc</keyword>
<organism evidence="13 14">
    <name type="scientific">Strongylocentrotus purpuratus</name>
    <name type="common">Purple sea urchin</name>
    <dbReference type="NCBI Taxonomy" id="7668"/>
    <lineage>
        <taxon>Eukaryota</taxon>
        <taxon>Metazoa</taxon>
        <taxon>Echinodermata</taxon>
        <taxon>Eleutherozoa</taxon>
        <taxon>Echinozoa</taxon>
        <taxon>Echinoidea</taxon>
        <taxon>Euechinoidea</taxon>
        <taxon>Echinacea</taxon>
        <taxon>Camarodonta</taxon>
        <taxon>Echinidea</taxon>
        <taxon>Strongylocentrotidae</taxon>
        <taxon>Strongylocentrotus</taxon>
    </lineage>
</organism>
<evidence type="ECO:0000256" key="2">
    <source>
        <dbReference type="ARBA" id="ARBA00004906"/>
    </source>
</evidence>
<comment type="function">
    <text evidence="10">Ubiquitin ligase protein which is a component of the N-end rule pathway. Recognizes and binds to proteins bearing specific N-terminal residues that are destabilizing according to the N-end rule, leading to their ubiquitination and subsequent degradation.</text>
</comment>
<dbReference type="GeneID" id="583034"/>
<dbReference type="GO" id="GO:0016567">
    <property type="term" value="P:protein ubiquitination"/>
    <property type="evidence" value="ECO:0000318"/>
    <property type="project" value="GO_Central"/>
</dbReference>
<feature type="region of interest" description="Disordered" evidence="11">
    <location>
        <begin position="987"/>
        <end position="1023"/>
    </location>
</feature>
<dbReference type="InParanoid" id="A0A7M7P8B9"/>
<evidence type="ECO:0000256" key="9">
    <source>
        <dbReference type="PROSITE-ProRule" id="PRU00508"/>
    </source>
</evidence>
<dbReference type="InterPro" id="IPR003126">
    <property type="entry name" value="Znf_UBR"/>
</dbReference>
<evidence type="ECO:0000256" key="3">
    <source>
        <dbReference type="ARBA" id="ARBA00022679"/>
    </source>
</evidence>
<dbReference type="OrthoDB" id="15304at2759"/>
<dbReference type="GO" id="GO:0005737">
    <property type="term" value="C:cytoplasm"/>
    <property type="evidence" value="ECO:0000318"/>
    <property type="project" value="GO_Central"/>
</dbReference>
<evidence type="ECO:0000256" key="8">
    <source>
        <dbReference type="ARBA" id="ARBA00046341"/>
    </source>
</evidence>
<dbReference type="GO" id="GO:0061630">
    <property type="term" value="F:ubiquitin protein ligase activity"/>
    <property type="evidence" value="ECO:0000318"/>
    <property type="project" value="GO_Central"/>
</dbReference>
<dbReference type="Proteomes" id="UP000007110">
    <property type="component" value="Unassembled WGS sequence"/>
</dbReference>
<dbReference type="EnsemblMetazoa" id="XM_030990840">
    <property type="protein sequence ID" value="XP_030846700"/>
    <property type="gene ID" value="LOC583034"/>
</dbReference>
<dbReference type="FunCoup" id="A0A7M7P8B9">
    <property type="interactions" value="905"/>
</dbReference>
<dbReference type="RefSeq" id="XP_030846700.1">
    <property type="nucleotide sequence ID" value="XM_030990840.1"/>
</dbReference>
<reference evidence="13" key="2">
    <citation type="submission" date="2021-01" db="UniProtKB">
        <authorList>
            <consortium name="EnsemblMetazoa"/>
        </authorList>
    </citation>
    <scope>IDENTIFICATION</scope>
</reference>
<dbReference type="PANTHER" id="PTHR21497">
    <property type="entry name" value="UBIQUITIN LIGASE E3 ALPHA-RELATED"/>
    <property type="match status" value="1"/>
</dbReference>
<dbReference type="InterPro" id="IPR044046">
    <property type="entry name" value="E3_ligase_UBR-like_C"/>
</dbReference>
<dbReference type="EC" id="2.3.2.27" evidence="10"/>
<protein>
    <recommendedName>
        <fullName evidence="10">E3 ubiquitin-protein ligase</fullName>
        <ecNumber evidence="10">2.3.2.27</ecNumber>
    </recommendedName>
</protein>
<dbReference type="InterPro" id="IPR055194">
    <property type="entry name" value="UBR1-like_WH"/>
</dbReference>
<reference evidence="14" key="1">
    <citation type="submission" date="2015-02" db="EMBL/GenBank/DDBJ databases">
        <title>Genome sequencing for Strongylocentrotus purpuratus.</title>
        <authorList>
            <person name="Murali S."/>
            <person name="Liu Y."/>
            <person name="Vee V."/>
            <person name="English A."/>
            <person name="Wang M."/>
            <person name="Skinner E."/>
            <person name="Han Y."/>
            <person name="Muzny D.M."/>
            <person name="Worley K.C."/>
            <person name="Gibbs R.A."/>
        </authorList>
    </citation>
    <scope>NUCLEOTIDE SEQUENCE</scope>
</reference>
<comment type="catalytic activity">
    <reaction evidence="1 10">
        <text>S-ubiquitinyl-[E2 ubiquitin-conjugating enzyme]-L-cysteine + [acceptor protein]-L-lysine = [E2 ubiquitin-conjugating enzyme]-L-cysteine + N(6)-ubiquitinyl-[acceptor protein]-L-lysine.</text>
        <dbReference type="EC" id="2.3.2.27"/>
    </reaction>
</comment>
<keyword evidence="4 10" id="KW-0479">Metal-binding</keyword>
<feature type="domain" description="UBR-type" evidence="12">
    <location>
        <begin position="92"/>
        <end position="163"/>
    </location>
</feature>
<dbReference type="GO" id="GO:0000151">
    <property type="term" value="C:ubiquitin ligase complex"/>
    <property type="evidence" value="ECO:0000318"/>
    <property type="project" value="GO_Central"/>
</dbReference>
<evidence type="ECO:0000256" key="5">
    <source>
        <dbReference type="ARBA" id="ARBA00022771"/>
    </source>
</evidence>
<evidence type="ECO:0000256" key="1">
    <source>
        <dbReference type="ARBA" id="ARBA00000900"/>
    </source>
</evidence>
<feature type="compositionally biased region" description="Acidic residues" evidence="11">
    <location>
        <begin position="998"/>
        <end position="1023"/>
    </location>
</feature>
<dbReference type="GO" id="GO:0008270">
    <property type="term" value="F:zinc ion binding"/>
    <property type="evidence" value="ECO:0007669"/>
    <property type="project" value="UniProtKB-UniRule"/>
</dbReference>
<feature type="region of interest" description="Disordered" evidence="11">
    <location>
        <begin position="1243"/>
        <end position="1263"/>
    </location>
</feature>
<evidence type="ECO:0000313" key="14">
    <source>
        <dbReference type="Proteomes" id="UP000007110"/>
    </source>
</evidence>
<dbReference type="InterPro" id="IPR039164">
    <property type="entry name" value="UBR1-like"/>
</dbReference>
<keyword evidence="3 10" id="KW-0808">Transferase</keyword>
<dbReference type="FunFam" id="2.10.110.30:FF:000002">
    <property type="entry name" value="Putative e3 ubiquitin-protein ligase ubr3"/>
    <property type="match status" value="1"/>
</dbReference>
<dbReference type="UniPathway" id="UPA00143"/>
<evidence type="ECO:0000256" key="4">
    <source>
        <dbReference type="ARBA" id="ARBA00022723"/>
    </source>
</evidence>
<evidence type="ECO:0000256" key="7">
    <source>
        <dbReference type="ARBA" id="ARBA00022833"/>
    </source>
</evidence>
<evidence type="ECO:0000256" key="6">
    <source>
        <dbReference type="ARBA" id="ARBA00022786"/>
    </source>
</evidence>
<dbReference type="PROSITE" id="PS51157">
    <property type="entry name" value="ZF_UBR"/>
    <property type="match status" value="1"/>
</dbReference>
<evidence type="ECO:0000256" key="11">
    <source>
        <dbReference type="SAM" id="MobiDB-lite"/>
    </source>
</evidence>
<keyword evidence="5 10" id="KW-0863">Zinc-finger</keyword>
<keyword evidence="14" id="KW-1185">Reference proteome</keyword>
<accession>A0A7M7P8B9</accession>
<dbReference type="Pfam" id="PF18995">
    <property type="entry name" value="PRT6_C"/>
    <property type="match status" value="1"/>
</dbReference>
<sequence>MEMADKFRRPGETKQQAAARFQRDLQRELLPQQRELRRETNHKEFTNLLNLLTDPERPLEDVDHLEWLRLLISGGRPFEEFASDVREFDDATACGLVWTANFVAYRCRTCGITPCMSICADCFHGGNHEGHDFNMFRSLAGGACDCGDTSVMKASGFCNRHGDDPPERKEAPPTLLFMAREIIPALLGRLLLHMRLNYTCIPTDRYMRTGDVFISAMREADAFLDLLHDLCKMGGAMRHVLTKALMDKDFYAKILEDIRSNPGSKTNESQDLYKHALNALPSPDQHVVIGATTYPGMTKDLNHLTLLEELIFWTVIYRFPQKMVTFLLNMLPENDYKELFTRTFVQHYGCIAMFLAEERAPNLLANRVVHISVQLFSNEDLALRMADEMRLLEILIKCALNQVMKTAMTCPMTGQRGKSRNRHQVVNCDNRILKGQCYWPIISDLTNIISHRSVAERFFGSPDLMALWARFLRYFMCMNLNIRELSQHVEFESNTYSTAFSAEIEACAAPMWQMTVHCKDLKASSYTMGMLLACLKELCHWLADCRLLRELHPLQVSFHLPLLRYFSNFLSQAINLQGLDFEKIKLDKGLLTRLMVFPLQIQAKLSEIFCGMWVRNGVQMKCQAMTYLQCHFCASMGDLDLYFLQVCASLLESDYVVETIFKRFHVLEWLVVDPNKPAGLLDPERVMPMLEGALQHIAMLVSIRTHLGMSEIELMRDEIVTLLCMQDRTHSHLQDKISFSYINHIPEKTGLINSNGRFDDILNEVADYRDPQTEVDGVQQGQYSPKPSVWQTEFDPLRTMLRSMQRKDFQSSLDRYTDQLKQSGRYKGSTHPWPPYQPLKPIKPIYQGVRRLLHSRSMHAAIFNILHKAIQDKNISDSVLCLCVALLNLGLQCSADFQVSDSTPPERLRTPIGSDLSSWYDSSFLVTNMTRTIDSLTIGSGDQQEQSSSKDPASDLVFDADTMLQQMLNQELSSVLETWDQSNAAAVSAVTQAGQDVEMAEDDTADEEEEIEEEEEEDEEEEEVMVAHHYFEEDMSDDDEEEEGLGAAAGGVGLPDNEVLHEGSQSVQSAIESVMEEVIEHSMVHPVDDDDDDDVGGKNVPGTSKGKASKQPITWPSTEESYSIPVGESLISLLIKLHSKQTGREGSYIPISKRTPGMEQKDCFGSGPYYIQALLDRFCSMNEAQSLAVEASCYKQDKEQAQSSSKSPVDSAAERRKKAQEAQKKLVANFASQQKRFLEKTLEKQDDDESMDQHDPGKSAAEATTSEIEYECVICGQTSPSTATKPIGQVVLMQATNVLGHRCLNDQRIPLPVGEDTSLTSMGRCWREEMQRLSTLLDSFGKERSWEAAGTGWEGGVHIQTCGHSLHLDCHQAYLTSLRGHNYQAHDLDVRRRGEFQCPLCRQLANSVLPFIPIRPSKVTSLERKKTSLNRVTHILSGKTPRSDPMFSVEMSPEQSGAIQTFINDVWRENECDDLEDMKASPDGLYPRICSIARINLELEIVSAGGNLLNHANTAQKRSCIKPLLRILDIHARQLTRGAHVAKMWTKLVTGAYANVRMAAADTGVPVLVCDPVALFLLFVFSIPQPVEKALFQCIVSTVYHLVYVQALASLSCRLPESERRAWQSSGRPLKSEKKEKDIGMAWLLSDVISQLSQTNLYQHADFVTSTSFQLYQAVWSPQTVEAALVHQCLPWLRIVALVQHYLFEEDLPKCEYPEDEFRTLAAFLCLTDPDQAQSSSGLVSAQCFKPPARREPTSIVAALCNPFCEFVKRSHSASKDLLMASPTYCLPRLLQLPPDYNSLFQRYNQQVCLMCKKKPDKPLVCLICGKLVCWGANCCKGQVKGRDVGEGITHANYCGKGTAVYLDINSSSMLLIRGERKCTWVSLYLDSHGEEDIDLKRGKPLFLCEQRHTLLEKLWRSHALDHNCKKWEWHHGGLDRRRGFPLSFLN</sequence>
<proteinExistence type="inferred from homology"/>
<evidence type="ECO:0000313" key="13">
    <source>
        <dbReference type="EnsemblMetazoa" id="XP_030846700"/>
    </source>
</evidence>
<dbReference type="SMART" id="SM00396">
    <property type="entry name" value="ZnF_UBR1"/>
    <property type="match status" value="1"/>
</dbReference>
<dbReference type="PANTHER" id="PTHR21497:SF39">
    <property type="entry name" value="E3 UBIQUITIN-PROTEIN LIGASE UBR3"/>
    <property type="match status" value="1"/>
</dbReference>
<dbReference type="KEGG" id="spu:583034"/>
<evidence type="ECO:0000259" key="12">
    <source>
        <dbReference type="PROSITE" id="PS51157"/>
    </source>
</evidence>
<dbReference type="Gene3D" id="2.10.110.30">
    <property type="match status" value="1"/>
</dbReference>
<dbReference type="GO" id="GO:0071596">
    <property type="term" value="P:ubiquitin-dependent protein catabolic process via the N-end rule pathway"/>
    <property type="evidence" value="ECO:0000318"/>
    <property type="project" value="GO_Central"/>
</dbReference>
<dbReference type="CTD" id="130507"/>
<feature type="region of interest" description="Disordered" evidence="11">
    <location>
        <begin position="1197"/>
        <end position="1220"/>
    </location>
</feature>
<dbReference type="OMA" id="LTRAWCT"/>
<evidence type="ECO:0000256" key="10">
    <source>
        <dbReference type="RuleBase" id="RU366018"/>
    </source>
</evidence>
<feature type="zinc finger region" description="UBR-type" evidence="9">
    <location>
        <begin position="92"/>
        <end position="163"/>
    </location>
</feature>
<comment type="pathway">
    <text evidence="2 10">Protein modification; protein ubiquitination.</text>
</comment>
<dbReference type="Pfam" id="PF22960">
    <property type="entry name" value="WHD_UBR1"/>
    <property type="match status" value="1"/>
</dbReference>
<keyword evidence="6 10" id="KW-0833">Ubl conjugation pathway</keyword>
<name>A0A7M7P8B9_STRPU</name>
<comment type="similarity">
    <text evidence="8 10">Belongs to the E3 ubiquitin-protein ligase UBR1-like family.</text>
</comment>